<keyword evidence="1" id="KW-0479">Metal-binding</keyword>
<gene>
    <name evidence="6" type="ORF">GCM10007320_13150</name>
</gene>
<dbReference type="Gene3D" id="3.60.21.10">
    <property type="match status" value="1"/>
</dbReference>
<dbReference type="InterPro" id="IPR004843">
    <property type="entry name" value="Calcineurin-like_PHP"/>
</dbReference>
<dbReference type="InterPro" id="IPR050884">
    <property type="entry name" value="CNP_phosphodiesterase-III"/>
</dbReference>
<evidence type="ECO:0000256" key="1">
    <source>
        <dbReference type="ARBA" id="ARBA00022723"/>
    </source>
</evidence>
<evidence type="ECO:0000259" key="5">
    <source>
        <dbReference type="Pfam" id="PF00149"/>
    </source>
</evidence>
<comment type="similarity">
    <text evidence="4">Belongs to the cyclic nucleotide phosphodiesterase class-III family.</text>
</comment>
<dbReference type="GO" id="GO:0004527">
    <property type="term" value="F:exonuclease activity"/>
    <property type="evidence" value="ECO:0007669"/>
    <property type="project" value="UniProtKB-KW"/>
</dbReference>
<dbReference type="PANTHER" id="PTHR42988">
    <property type="entry name" value="PHOSPHOHYDROLASE"/>
    <property type="match status" value="1"/>
</dbReference>
<keyword evidence="6" id="KW-0269">Exonuclease</keyword>
<dbReference type="Proteomes" id="UP000626210">
    <property type="component" value="Unassembled WGS sequence"/>
</dbReference>
<dbReference type="Pfam" id="PF00149">
    <property type="entry name" value="Metallophos"/>
    <property type="match status" value="1"/>
</dbReference>
<protein>
    <submittedName>
        <fullName evidence="6">DNA repair exonuclease</fullName>
    </submittedName>
</protein>
<sequence length="268" mass="29388">MSVLLQISDTHFGTERAPVVEALLALAEELAPERVLLSGDITQRATAAQFAAARAFCARLGRPVLAIPGNHDIPLVNLAARLLWPYARQRRAFGADLEPVHDSADWLVVCVKTTRRWRHQHGQVSAEQIARVAARLRQAAPGQLRVVVVHQPVAVPTPRDARDLLRGHEAAVRAWAQAGADVVAGGHIHLPYVLPLHALHAGLARRMWCVQAGTALSSRLRREANNSVNVLHRGEGVAHVERWDFDEATQRFACVARHALDLDRSAHG</sequence>
<keyword evidence="2" id="KW-0378">Hydrolase</keyword>
<proteinExistence type="inferred from homology"/>
<name>A0ABQ3FXS1_9BURK</name>
<dbReference type="RefSeq" id="WP_189686158.1">
    <property type="nucleotide sequence ID" value="NZ_BMYK01000003.1"/>
</dbReference>
<evidence type="ECO:0000313" key="7">
    <source>
        <dbReference type="Proteomes" id="UP000626210"/>
    </source>
</evidence>
<keyword evidence="6" id="KW-0540">Nuclease</keyword>
<reference evidence="7" key="1">
    <citation type="journal article" date="2019" name="Int. J. Syst. Evol. Microbiol.">
        <title>The Global Catalogue of Microorganisms (GCM) 10K type strain sequencing project: providing services to taxonomists for standard genome sequencing and annotation.</title>
        <authorList>
            <consortium name="The Broad Institute Genomics Platform"/>
            <consortium name="The Broad Institute Genome Sequencing Center for Infectious Disease"/>
            <person name="Wu L."/>
            <person name="Ma J."/>
        </authorList>
    </citation>
    <scope>NUCLEOTIDE SEQUENCE [LARGE SCALE GENOMIC DNA]</scope>
    <source>
        <strain evidence="7">KCTC 23314</strain>
    </source>
</reference>
<evidence type="ECO:0000256" key="4">
    <source>
        <dbReference type="ARBA" id="ARBA00025742"/>
    </source>
</evidence>
<evidence type="ECO:0000313" key="6">
    <source>
        <dbReference type="EMBL" id="GHC75269.1"/>
    </source>
</evidence>
<keyword evidence="3" id="KW-0408">Iron</keyword>
<keyword evidence="7" id="KW-1185">Reference proteome</keyword>
<evidence type="ECO:0000256" key="3">
    <source>
        <dbReference type="ARBA" id="ARBA00023004"/>
    </source>
</evidence>
<organism evidence="6 7">
    <name type="scientific">Pseudorhodoferax aquiterrae</name>
    <dbReference type="NCBI Taxonomy" id="747304"/>
    <lineage>
        <taxon>Bacteria</taxon>
        <taxon>Pseudomonadati</taxon>
        <taxon>Pseudomonadota</taxon>
        <taxon>Betaproteobacteria</taxon>
        <taxon>Burkholderiales</taxon>
        <taxon>Comamonadaceae</taxon>
    </lineage>
</organism>
<evidence type="ECO:0000256" key="2">
    <source>
        <dbReference type="ARBA" id="ARBA00022801"/>
    </source>
</evidence>
<dbReference type="PANTHER" id="PTHR42988:SF2">
    <property type="entry name" value="CYCLIC NUCLEOTIDE PHOSPHODIESTERASE CBUA0032-RELATED"/>
    <property type="match status" value="1"/>
</dbReference>
<dbReference type="SUPFAM" id="SSF56300">
    <property type="entry name" value="Metallo-dependent phosphatases"/>
    <property type="match status" value="1"/>
</dbReference>
<accession>A0ABQ3FXS1</accession>
<comment type="caution">
    <text evidence="6">The sequence shown here is derived from an EMBL/GenBank/DDBJ whole genome shotgun (WGS) entry which is preliminary data.</text>
</comment>
<dbReference type="InterPro" id="IPR029052">
    <property type="entry name" value="Metallo-depent_PP-like"/>
</dbReference>
<feature type="domain" description="Calcineurin-like phosphoesterase" evidence="5">
    <location>
        <begin position="4"/>
        <end position="190"/>
    </location>
</feature>
<dbReference type="EMBL" id="BMYK01000003">
    <property type="protein sequence ID" value="GHC75269.1"/>
    <property type="molecule type" value="Genomic_DNA"/>
</dbReference>